<name>A0ABV8B1X8_9BACI</name>
<keyword evidence="3" id="KW-1185">Reference proteome</keyword>
<evidence type="ECO:0000313" key="3">
    <source>
        <dbReference type="Proteomes" id="UP001595752"/>
    </source>
</evidence>
<comment type="caution">
    <text evidence="2">The sequence shown here is derived from an EMBL/GenBank/DDBJ whole genome shotgun (WGS) entry which is preliminary data.</text>
</comment>
<dbReference type="RefSeq" id="WP_377914268.1">
    <property type="nucleotide sequence ID" value="NZ_JBHRZT010000032.1"/>
</dbReference>
<feature type="transmembrane region" description="Helical" evidence="1">
    <location>
        <begin position="83"/>
        <end position="103"/>
    </location>
</feature>
<reference evidence="3" key="1">
    <citation type="journal article" date="2019" name="Int. J. Syst. Evol. Microbiol.">
        <title>The Global Catalogue of Microorganisms (GCM) 10K type strain sequencing project: providing services to taxonomists for standard genome sequencing and annotation.</title>
        <authorList>
            <consortium name="The Broad Institute Genomics Platform"/>
            <consortium name="The Broad Institute Genome Sequencing Center for Infectious Disease"/>
            <person name="Wu L."/>
            <person name="Ma J."/>
        </authorList>
    </citation>
    <scope>NUCLEOTIDE SEQUENCE [LARGE SCALE GENOMIC DNA]</scope>
    <source>
        <strain evidence="3">CCUG 61889</strain>
    </source>
</reference>
<dbReference type="Proteomes" id="UP001595752">
    <property type="component" value="Unassembled WGS sequence"/>
</dbReference>
<evidence type="ECO:0000313" key="2">
    <source>
        <dbReference type="EMBL" id="MFC3883624.1"/>
    </source>
</evidence>
<keyword evidence="1" id="KW-0472">Membrane</keyword>
<feature type="transmembrane region" description="Helical" evidence="1">
    <location>
        <begin position="56"/>
        <end position="77"/>
    </location>
</feature>
<gene>
    <name evidence="2" type="ORF">ACFOU2_08920</name>
</gene>
<protein>
    <submittedName>
        <fullName evidence="2">Uncharacterized protein</fullName>
    </submittedName>
</protein>
<proteinExistence type="predicted"/>
<accession>A0ABV8B1X8</accession>
<dbReference type="EMBL" id="JBHRZT010000032">
    <property type="protein sequence ID" value="MFC3883624.1"/>
    <property type="molecule type" value="Genomic_DNA"/>
</dbReference>
<keyword evidence="1" id="KW-1133">Transmembrane helix</keyword>
<organism evidence="2 3">
    <name type="scientific">Bacillus songklensis</name>
    <dbReference type="NCBI Taxonomy" id="1069116"/>
    <lineage>
        <taxon>Bacteria</taxon>
        <taxon>Bacillati</taxon>
        <taxon>Bacillota</taxon>
        <taxon>Bacilli</taxon>
        <taxon>Bacillales</taxon>
        <taxon>Bacillaceae</taxon>
        <taxon>Bacillus</taxon>
    </lineage>
</organism>
<evidence type="ECO:0000256" key="1">
    <source>
        <dbReference type="SAM" id="Phobius"/>
    </source>
</evidence>
<sequence length="161" mass="17929">MLVIATFENSLFIELAITELEQKGIPKEKIFAVPLDKRTEPRQLFDTIHRADGFSLFDAAAMLGTCFMLLGAIYGYVLEWGPIIWGIIGAVTGLLFGFLMKMLMIAKKKGGGKNITSEVVLMIGCDDQQWETVEKVLWDNTALGITGVKRSFTEKQLPLLK</sequence>
<keyword evidence="1" id="KW-0812">Transmembrane</keyword>